<dbReference type="AlphaFoldDB" id="A0A451B1X4"/>
<dbReference type="PROSITE" id="PS51257">
    <property type="entry name" value="PROKAR_LIPOPROTEIN"/>
    <property type="match status" value="1"/>
</dbReference>
<accession>A0A451B1X4</accession>
<reference evidence="2" key="1">
    <citation type="submission" date="2019-02" db="EMBL/GenBank/DDBJ databases">
        <authorList>
            <person name="Gruber-Vodicka R. H."/>
            <person name="Seah K. B. B."/>
        </authorList>
    </citation>
    <scope>NUCLEOTIDE SEQUENCE</scope>
    <source>
        <strain evidence="2">BECK_BY19</strain>
        <strain evidence="1">BECK_BY8</strain>
    </source>
</reference>
<dbReference type="EMBL" id="CAADGD010000105">
    <property type="protein sequence ID" value="VFK72285.1"/>
    <property type="molecule type" value="Genomic_DNA"/>
</dbReference>
<organism evidence="2">
    <name type="scientific">Candidatus Kentrum sp. UNK</name>
    <dbReference type="NCBI Taxonomy" id="2126344"/>
    <lineage>
        <taxon>Bacteria</taxon>
        <taxon>Pseudomonadati</taxon>
        <taxon>Pseudomonadota</taxon>
        <taxon>Gammaproteobacteria</taxon>
        <taxon>Candidatus Kentrum</taxon>
    </lineage>
</organism>
<dbReference type="EMBL" id="CAADFZ010000110">
    <property type="protein sequence ID" value="VFK66830.1"/>
    <property type="molecule type" value="Genomic_DNA"/>
</dbReference>
<evidence type="ECO:0000313" key="1">
    <source>
        <dbReference type="EMBL" id="VFK66830.1"/>
    </source>
</evidence>
<protein>
    <recommendedName>
        <fullName evidence="3">Lipoprotein</fullName>
    </recommendedName>
</protein>
<evidence type="ECO:0000313" key="2">
    <source>
        <dbReference type="EMBL" id="VFK72285.1"/>
    </source>
</evidence>
<name>A0A451B1X4_9GAMM</name>
<gene>
    <name evidence="1" type="ORF">BECKUNK1418G_GA0071005_111012</name>
    <name evidence="2" type="ORF">BECKUNK1418H_GA0071006_110512</name>
</gene>
<sequence length="181" mass="19610">MNILKVTSALVLFISLTGCGLSYFNPRPPVIEDRLGMRGEEVIGTLSTAPDYRVVYVRLDKEAKVCAEAPADAGAQFGSTFAAALTTPTGGATPLSAEARVGLAVAMKQLFKRSQGVQLYRDGAFSLCNLYLNESIDSSEYLEELRNLRKAAVTLIEKEIPYLEKITIDPITVPITPTPPQ</sequence>
<proteinExistence type="predicted"/>
<evidence type="ECO:0008006" key="3">
    <source>
        <dbReference type="Google" id="ProtNLM"/>
    </source>
</evidence>